<name>A0A8T0HL80_CERPU</name>
<dbReference type="EMBL" id="CM026426">
    <property type="protein sequence ID" value="KAG0571544.1"/>
    <property type="molecule type" value="Genomic_DNA"/>
</dbReference>
<dbReference type="Proteomes" id="UP000822688">
    <property type="component" value="Chromosome V"/>
</dbReference>
<organism evidence="1 2">
    <name type="scientific">Ceratodon purpureus</name>
    <name type="common">Fire moss</name>
    <name type="synonym">Dicranum purpureum</name>
    <dbReference type="NCBI Taxonomy" id="3225"/>
    <lineage>
        <taxon>Eukaryota</taxon>
        <taxon>Viridiplantae</taxon>
        <taxon>Streptophyta</taxon>
        <taxon>Embryophyta</taxon>
        <taxon>Bryophyta</taxon>
        <taxon>Bryophytina</taxon>
        <taxon>Bryopsida</taxon>
        <taxon>Dicranidae</taxon>
        <taxon>Pseudoditrichales</taxon>
        <taxon>Ditrichaceae</taxon>
        <taxon>Ceratodon</taxon>
    </lineage>
</organism>
<keyword evidence="2" id="KW-1185">Reference proteome</keyword>
<proteinExistence type="predicted"/>
<evidence type="ECO:0000313" key="1">
    <source>
        <dbReference type="EMBL" id="KAG0571544.1"/>
    </source>
</evidence>
<sequence>MIVKVIRPRMYQIAPSDGLMADVVAENKGQRYLGLQVNLTENLIIVWNKTRHSHNLGAMVLRHPLLGSVLKCRSLHRHHPWLPQWVGPGFLFLKTEVQQITK</sequence>
<evidence type="ECO:0000313" key="2">
    <source>
        <dbReference type="Proteomes" id="UP000822688"/>
    </source>
</evidence>
<comment type="caution">
    <text evidence="1">The sequence shown here is derived from an EMBL/GenBank/DDBJ whole genome shotgun (WGS) entry which is preliminary data.</text>
</comment>
<protein>
    <submittedName>
        <fullName evidence="1">Uncharacterized protein</fullName>
    </submittedName>
</protein>
<reference evidence="1" key="1">
    <citation type="submission" date="2020-06" db="EMBL/GenBank/DDBJ databases">
        <title>WGS assembly of Ceratodon purpureus strain R40.</title>
        <authorList>
            <person name="Carey S.B."/>
            <person name="Jenkins J."/>
            <person name="Shu S."/>
            <person name="Lovell J.T."/>
            <person name="Sreedasyam A."/>
            <person name="Maumus F."/>
            <person name="Tiley G.P."/>
            <person name="Fernandez-Pozo N."/>
            <person name="Barry K."/>
            <person name="Chen C."/>
            <person name="Wang M."/>
            <person name="Lipzen A."/>
            <person name="Daum C."/>
            <person name="Saski C.A."/>
            <person name="Payton A.C."/>
            <person name="Mcbreen J.C."/>
            <person name="Conrad R.E."/>
            <person name="Kollar L.M."/>
            <person name="Olsson S."/>
            <person name="Huttunen S."/>
            <person name="Landis J.B."/>
            <person name="Wickett N.J."/>
            <person name="Johnson M.G."/>
            <person name="Rensing S.A."/>
            <person name="Grimwood J."/>
            <person name="Schmutz J."/>
            <person name="Mcdaniel S.F."/>
        </authorList>
    </citation>
    <scope>NUCLEOTIDE SEQUENCE</scope>
    <source>
        <strain evidence="1">R40</strain>
    </source>
</reference>
<accession>A0A8T0HL80</accession>
<dbReference type="AlphaFoldDB" id="A0A8T0HL80"/>
<gene>
    <name evidence="1" type="ORF">KC19_VG020700</name>
</gene>